<name>A0A8R2FA10_ACYPI</name>
<dbReference type="GO" id="GO:0008270">
    <property type="term" value="F:zinc ion binding"/>
    <property type="evidence" value="ECO:0007669"/>
    <property type="project" value="UniProtKB-KW"/>
</dbReference>
<evidence type="ECO:0000313" key="5">
    <source>
        <dbReference type="EnsemblMetazoa" id="XP_008185384.2"/>
    </source>
</evidence>
<keyword evidence="3" id="KW-0862">Zinc</keyword>
<accession>A0A8R2FA10</accession>
<dbReference type="GeneID" id="103310069"/>
<dbReference type="EnsemblMetazoa" id="XM_008187162.3">
    <property type="protein sequence ID" value="XP_008185384.2"/>
    <property type="gene ID" value="LOC103310069"/>
</dbReference>
<dbReference type="InterPro" id="IPR007588">
    <property type="entry name" value="Znf_FLYWCH"/>
</dbReference>
<feature type="domain" description="FLYWCH-type" evidence="4">
    <location>
        <begin position="30"/>
        <end position="92"/>
    </location>
</feature>
<dbReference type="Proteomes" id="UP000007819">
    <property type="component" value="Chromosome A3"/>
</dbReference>
<reference evidence="5" key="2">
    <citation type="submission" date="2022-06" db="UniProtKB">
        <authorList>
            <consortium name="EnsemblMetazoa"/>
        </authorList>
    </citation>
    <scope>IDENTIFICATION</scope>
</reference>
<proteinExistence type="predicted"/>
<dbReference type="Pfam" id="PF04500">
    <property type="entry name" value="FLYWCH"/>
    <property type="match status" value="1"/>
</dbReference>
<protein>
    <recommendedName>
        <fullName evidence="4">FLYWCH-type domain-containing protein</fullName>
    </recommendedName>
</protein>
<dbReference type="Gene3D" id="2.20.25.240">
    <property type="match status" value="1"/>
</dbReference>
<evidence type="ECO:0000259" key="4">
    <source>
        <dbReference type="Pfam" id="PF04500"/>
    </source>
</evidence>
<keyword evidence="2" id="KW-0863">Zinc-finger</keyword>
<sequence length="514" mass="59162">MQVSLVSVPTYLVHDTQVRNDNAMETLEIIKTNGKKPKIAHIGFIYHFQKECSNFLRWRCSKFSSLKCPSVLKTSLNIENPTFVGLDHDHVHHSNKNAVAALKLQNIMKTKAQKSHATPSQIFAESVINVPHAVLSELPKEEHVKRTIRKNRGYNDPSKPASRNELVIEGDWCLYGEERFLLNDNGPGANERVLIFATDSGLSLLASSNTWFIDGNFGLAPEYFKQLYVFRVQKNSIFITAVYCILERKTQYTYEHLFRTIMTECEKRGKYPDPVFLNMDFELAVMNAAKLILGSHITIRGCFYHLCQSTFRKLQELGFSERYKNDEVFRKFCTMVDSLAFLPLDDVKNGMEYLKQNIPTGAEDFLVYFESTYVNGSFKRIGTDECNIRLRRIPPAFPPCTWNVHQTTISNDNNRHRTNNITEGWNNRFSHLVGIKHPTVWHLIRKMKYEVAADYAKLALDDVGEGNKKTTKLGQMRTTEIRLQELCARFVSEKINIPDFLNSISHNIRKQSSN</sequence>
<evidence type="ECO:0000256" key="1">
    <source>
        <dbReference type="ARBA" id="ARBA00022723"/>
    </source>
</evidence>
<evidence type="ECO:0000313" key="6">
    <source>
        <dbReference type="Proteomes" id="UP000007819"/>
    </source>
</evidence>
<reference evidence="6" key="1">
    <citation type="submission" date="2010-06" db="EMBL/GenBank/DDBJ databases">
        <authorList>
            <person name="Jiang H."/>
            <person name="Abraham K."/>
            <person name="Ali S."/>
            <person name="Alsbrooks S.L."/>
            <person name="Anim B.N."/>
            <person name="Anosike U.S."/>
            <person name="Attaway T."/>
            <person name="Bandaranaike D.P."/>
            <person name="Battles P.K."/>
            <person name="Bell S.N."/>
            <person name="Bell A.V."/>
            <person name="Beltran B."/>
            <person name="Bickham C."/>
            <person name="Bustamante Y."/>
            <person name="Caleb T."/>
            <person name="Canada A."/>
            <person name="Cardenas V."/>
            <person name="Carter K."/>
            <person name="Chacko J."/>
            <person name="Chandrabose M.N."/>
            <person name="Chavez D."/>
            <person name="Chavez A."/>
            <person name="Chen L."/>
            <person name="Chu H.-S."/>
            <person name="Claassen K.J."/>
            <person name="Cockrell R."/>
            <person name="Collins M."/>
            <person name="Cooper J.A."/>
            <person name="Cree A."/>
            <person name="Curry S.M."/>
            <person name="Da Y."/>
            <person name="Dao M.D."/>
            <person name="Das B."/>
            <person name="Davila M.-L."/>
            <person name="Davy-Carroll L."/>
            <person name="Denson S."/>
            <person name="Dinh H."/>
            <person name="Ebong V.E."/>
            <person name="Edwards J.R."/>
            <person name="Egan A."/>
            <person name="El-Daye J."/>
            <person name="Escobedo L."/>
            <person name="Fernandez S."/>
            <person name="Fernando P.R."/>
            <person name="Flagg N."/>
            <person name="Forbes L.D."/>
            <person name="Fowler R.G."/>
            <person name="Fu Q."/>
            <person name="Gabisi R.A."/>
            <person name="Ganer J."/>
            <person name="Garbino Pronczuk A."/>
            <person name="Garcia R.M."/>
            <person name="Garner T."/>
            <person name="Garrett T.E."/>
            <person name="Gonzalez D.A."/>
            <person name="Hamid H."/>
            <person name="Hawkins E.S."/>
            <person name="Hirani K."/>
            <person name="Hogues M.E."/>
            <person name="Hollins B."/>
            <person name="Hsiao C.-H."/>
            <person name="Jabil R."/>
            <person name="James M.L."/>
            <person name="Jhangiani S.N."/>
            <person name="Johnson B."/>
            <person name="Johnson Q."/>
            <person name="Joshi V."/>
            <person name="Kalu J.B."/>
            <person name="Kam C."/>
            <person name="Kashfia A."/>
            <person name="Keebler J."/>
            <person name="Kisamo H."/>
            <person name="Kovar C.L."/>
            <person name="Lago L.A."/>
            <person name="Lai C.-Y."/>
            <person name="Laidlaw J."/>
            <person name="Lara F."/>
            <person name="Le T.-K."/>
            <person name="Lee S.L."/>
            <person name="Legall F.H."/>
            <person name="Lemon S.J."/>
            <person name="Lewis L.R."/>
            <person name="Li B."/>
            <person name="Liu Y."/>
            <person name="Liu Y.-S."/>
            <person name="Lopez J."/>
            <person name="Lozado R.J."/>
            <person name="Lu J."/>
            <person name="Madu R.C."/>
            <person name="Maheshwari M."/>
            <person name="Maheshwari R."/>
            <person name="Malloy K."/>
            <person name="Martinez E."/>
            <person name="Mathew T."/>
            <person name="Mercado I.C."/>
            <person name="Mercado C."/>
            <person name="Meyer B."/>
            <person name="Montgomery K."/>
            <person name="Morgan M.B."/>
            <person name="Munidasa M."/>
            <person name="Nazareth L.V."/>
            <person name="Nelson J."/>
            <person name="Ng B.M."/>
            <person name="Nguyen N.B."/>
            <person name="Nguyen P.Q."/>
            <person name="Nguyen T."/>
            <person name="Obregon M."/>
            <person name="Okwuonu G.O."/>
            <person name="Onwere C.G."/>
            <person name="Orozco G."/>
            <person name="Parra A."/>
            <person name="Patel S."/>
            <person name="Patil S."/>
            <person name="Perez A."/>
            <person name="Perez Y."/>
            <person name="Pham C."/>
            <person name="Primus E.L."/>
            <person name="Pu L.-L."/>
            <person name="Puazo M."/>
            <person name="Qin X."/>
            <person name="Quiroz J.B."/>
            <person name="Reese J."/>
            <person name="Richards S."/>
            <person name="Rives C.M."/>
            <person name="Robberts R."/>
            <person name="Ruiz S.J."/>
            <person name="Ruiz M.J."/>
            <person name="Santibanez J."/>
            <person name="Schneider B.W."/>
            <person name="Sisson I."/>
            <person name="Smith M."/>
            <person name="Sodergren E."/>
            <person name="Song X.-Z."/>
            <person name="Song B.B."/>
            <person name="Summersgill H."/>
            <person name="Thelus R."/>
            <person name="Thornton R.D."/>
            <person name="Trejos Z.Y."/>
            <person name="Usmani K."/>
            <person name="Vattathil S."/>
            <person name="Villasana D."/>
            <person name="Walker D.L."/>
            <person name="Wang S."/>
            <person name="Wang K."/>
            <person name="White C.S."/>
            <person name="Williams A.C."/>
            <person name="Williamson J."/>
            <person name="Wilson K."/>
            <person name="Woghiren I.O."/>
            <person name="Woodworth J.R."/>
            <person name="Worley K.C."/>
            <person name="Wright R.A."/>
            <person name="Wu W."/>
            <person name="Young L."/>
            <person name="Zhang L."/>
            <person name="Zhang J."/>
            <person name="Zhu Y."/>
            <person name="Muzny D.M."/>
            <person name="Weinstock G."/>
            <person name="Gibbs R.A."/>
        </authorList>
    </citation>
    <scope>NUCLEOTIDE SEQUENCE [LARGE SCALE GENOMIC DNA]</scope>
    <source>
        <strain evidence="6">LSR1</strain>
    </source>
</reference>
<evidence type="ECO:0000256" key="3">
    <source>
        <dbReference type="ARBA" id="ARBA00022833"/>
    </source>
</evidence>
<evidence type="ECO:0000256" key="2">
    <source>
        <dbReference type="ARBA" id="ARBA00022771"/>
    </source>
</evidence>
<keyword evidence="1" id="KW-0479">Metal-binding</keyword>
<dbReference type="KEGG" id="api:103310069"/>
<organism evidence="5 6">
    <name type="scientific">Acyrthosiphon pisum</name>
    <name type="common">Pea aphid</name>
    <dbReference type="NCBI Taxonomy" id="7029"/>
    <lineage>
        <taxon>Eukaryota</taxon>
        <taxon>Metazoa</taxon>
        <taxon>Ecdysozoa</taxon>
        <taxon>Arthropoda</taxon>
        <taxon>Hexapoda</taxon>
        <taxon>Insecta</taxon>
        <taxon>Pterygota</taxon>
        <taxon>Neoptera</taxon>
        <taxon>Paraneoptera</taxon>
        <taxon>Hemiptera</taxon>
        <taxon>Sternorrhyncha</taxon>
        <taxon>Aphidomorpha</taxon>
        <taxon>Aphidoidea</taxon>
        <taxon>Aphididae</taxon>
        <taxon>Macrosiphini</taxon>
        <taxon>Acyrthosiphon</taxon>
    </lineage>
</organism>
<dbReference type="RefSeq" id="XP_008185384.2">
    <property type="nucleotide sequence ID" value="XM_008187162.2"/>
</dbReference>
<dbReference type="AlphaFoldDB" id="A0A8R2FA10"/>
<dbReference type="PANTHER" id="PTHR47160:SF10">
    <property type="entry name" value="MULE TRANSPOSASE DOMAIN-CONTAINING PROTEIN"/>
    <property type="match status" value="1"/>
</dbReference>
<dbReference type="OrthoDB" id="6578237at2759"/>
<keyword evidence="6" id="KW-1185">Reference proteome</keyword>
<dbReference type="PANTHER" id="PTHR47160">
    <property type="entry name" value="PUTATIVE-RELATED"/>
    <property type="match status" value="1"/>
</dbReference>